<dbReference type="AlphaFoldDB" id="A0A392Q7S0"/>
<keyword evidence="2" id="KW-1185">Reference proteome</keyword>
<organism evidence="1 2">
    <name type="scientific">Trifolium medium</name>
    <dbReference type="NCBI Taxonomy" id="97028"/>
    <lineage>
        <taxon>Eukaryota</taxon>
        <taxon>Viridiplantae</taxon>
        <taxon>Streptophyta</taxon>
        <taxon>Embryophyta</taxon>
        <taxon>Tracheophyta</taxon>
        <taxon>Spermatophyta</taxon>
        <taxon>Magnoliopsida</taxon>
        <taxon>eudicotyledons</taxon>
        <taxon>Gunneridae</taxon>
        <taxon>Pentapetalae</taxon>
        <taxon>rosids</taxon>
        <taxon>fabids</taxon>
        <taxon>Fabales</taxon>
        <taxon>Fabaceae</taxon>
        <taxon>Papilionoideae</taxon>
        <taxon>50 kb inversion clade</taxon>
        <taxon>NPAAA clade</taxon>
        <taxon>Hologalegina</taxon>
        <taxon>IRL clade</taxon>
        <taxon>Trifolieae</taxon>
        <taxon>Trifolium</taxon>
    </lineage>
</organism>
<sequence>MGRGAEVDGLRGGERCIRETWMERGGESDGEGGRD</sequence>
<accession>A0A392Q7S0</accession>
<dbReference type="Proteomes" id="UP000265520">
    <property type="component" value="Unassembled WGS sequence"/>
</dbReference>
<proteinExistence type="predicted"/>
<dbReference type="EMBL" id="LXQA010114198">
    <property type="protein sequence ID" value="MCI19305.1"/>
    <property type="molecule type" value="Genomic_DNA"/>
</dbReference>
<name>A0A392Q7S0_9FABA</name>
<reference evidence="1 2" key="1">
    <citation type="journal article" date="2018" name="Front. Plant Sci.">
        <title>Red Clover (Trifolium pratense) and Zigzag Clover (T. medium) - A Picture of Genomic Similarities and Differences.</title>
        <authorList>
            <person name="Dluhosova J."/>
            <person name="Istvanek J."/>
            <person name="Nedelnik J."/>
            <person name="Repkova J."/>
        </authorList>
    </citation>
    <scope>NUCLEOTIDE SEQUENCE [LARGE SCALE GENOMIC DNA]</scope>
    <source>
        <strain evidence="2">cv. 10/8</strain>
        <tissue evidence="1">Leaf</tissue>
    </source>
</reference>
<protein>
    <submittedName>
        <fullName evidence="1">Uncharacterized protein</fullName>
    </submittedName>
</protein>
<evidence type="ECO:0000313" key="2">
    <source>
        <dbReference type="Proteomes" id="UP000265520"/>
    </source>
</evidence>
<evidence type="ECO:0000313" key="1">
    <source>
        <dbReference type="EMBL" id="MCI19305.1"/>
    </source>
</evidence>
<comment type="caution">
    <text evidence="1">The sequence shown here is derived from an EMBL/GenBank/DDBJ whole genome shotgun (WGS) entry which is preliminary data.</text>
</comment>